<feature type="domain" description="Ketosynthase family 3 (KS3)" evidence="12">
    <location>
        <begin position="33"/>
        <end position="459"/>
    </location>
</feature>
<dbReference type="InterPro" id="IPR014030">
    <property type="entry name" value="Ketoacyl_synth_N"/>
</dbReference>
<dbReference type="Pfam" id="PF02801">
    <property type="entry name" value="Ketoacyl-synt_C"/>
    <property type="match status" value="1"/>
</dbReference>
<dbReference type="Gene3D" id="1.10.1200.10">
    <property type="entry name" value="ACP-like"/>
    <property type="match status" value="1"/>
</dbReference>
<evidence type="ECO:0000259" key="11">
    <source>
        <dbReference type="PROSITE" id="PS50075"/>
    </source>
</evidence>
<dbReference type="PANTHER" id="PTHR43775">
    <property type="entry name" value="FATTY ACID SYNTHASE"/>
    <property type="match status" value="1"/>
</dbReference>
<evidence type="ECO:0000256" key="5">
    <source>
        <dbReference type="ARBA" id="ARBA00022679"/>
    </source>
</evidence>
<dbReference type="SUPFAM" id="SSF101173">
    <property type="entry name" value="Docking domain B of the erythromycin polyketide synthase (DEBS)"/>
    <property type="match status" value="1"/>
</dbReference>
<evidence type="ECO:0000256" key="2">
    <source>
        <dbReference type="ARBA" id="ARBA00004792"/>
    </source>
</evidence>
<dbReference type="SMART" id="SM00826">
    <property type="entry name" value="PKS_DH"/>
    <property type="match status" value="1"/>
</dbReference>
<sequence length="1837" mass="192023">MADEKELREYLKRAVADARDARRRLREVEDRACEPIAVVGMACRYPGGVSSPRELWELVHRGADAVSRFPADRGWDEDVYDPDPERPGKSYVREGGFLEDVAGFEPEFFGMSPREALAADPQQRLLLETAWEAMEDAGLVPATLRGSRTGVFAGLMYQGFAADILDDVPVEVQGYVAGGASSSIAVGRVSYTFGFEGPAVAVDTACSSSLVGIHLAATALRQGECDLALAGGVTVMATPTSFVEFSRQGALSPAGRCKSFAADADGTVWGEGAGLVLLERLSDARRLGHRVLAVVRGSAVNQDGASNGLTAPNGPSQERVIREALGSAGLSYADVDVVEAHGTGTRLGDPIEAQALLATYGQQRREGRPLYLGSLKSNIGHSQAAAGVGGVIKMVEAMRRGVLPRTLHVDAPSPRVDWDSGAVELLTEARPWPETGAPRRAGVSSFGIGGTNAHVIVEEAPEEPSTEPVEPVQPDPATGLPVVPWVVSGRTAEGLRGQAARLLAAVAADDAPEPRDVAWTLVSERAVLDSAAVVVGATRAELARGLRALASGAPDASVTVEPSRSRGTPHLAFVFTGQGAQRLGMGRELYESVPEFAAFFDEVCGELDAHLAHPLKQVVFAREGSEQAGLLDRTEFTQPALFAIEVALFRLLERFGVVPEFVAGHSVGEVAAAHAAGVLSLADAARLVAARGRLMGSAREGGAMLAVQAGPEQVADDLAGLEGRVSLAAVNGPENVVVSGDADLVDDLGTRWRAEGRRVRRLRVSHAFHSPHMDEVLDEFERVVEGLSLQAPRIALVSTVTGEALSAREACSPRYWVRQLREAVRFFDAVRSLEQEGVAGFVEIGPDAVLSALVPAGTEREPGLVAPALRADRPEGESLASLLGLLHTRGRRVEWPRVLPGAARADLPTYAFQRKRYWLEARAGREDAAGLGLTGAGHPLLGASLALAEQDEVLLTGRVSRRTHPWLADHTVLGTAVLPASMYVELAVRAGDEAGCTVLEELGLAAPLTLPEAGGLQIQVRVKAPGQDGRRAVTVHVRPDPADLDAADVPWRVGASGVLAADGAAPAPAPAEGRTGDPDRERQHGPAARTTEVRLPEELQAEAARYHLHPALLDAALAAAPAPAADGATGILVPAVWRDVRLHAVGAGTAGVRTARIDDDTVALDLLDPEGRPVLAVGSLTYRVVPEDEFGAAAEPLGEGLSAIEWVAHDVTAGPAARWAVVGADVPGAARFEDLGAAALAAASDRDAFDLLLVPWASTGDVHEGTRRALSFVQELLAADALRGTPVVVLSRGAVAAGQDDAARLDPEAAAVRGLLRTAGAEGVDGLVLADIDTDTPPLDLLAWAARTGESEPAVREGRVHVPRLRPVPAGDPAGDPAGPPWTTDGTVLVTGGTGTLGAVLARHLVAEHGVRHLLLVGRRGAEAPGAEELAAELGESGAHVTLAACDAADREALAGVLAAIPEDRPLTAVVHAAGVPQDALLSAMTPQQLDRVLRPKAVAARNLHELTRHLDLTAFVVCSSPAGTLGGPGRANTAAAEAYAEALARHREAIGLPATAVAWAPWEPVGAGEERPDGGTARRAGPTLFRPLTADRGLALFDRAVALGSGKAGAPAVIAGVVDRAALRAHEVVPPALRDLAERAGRRSAHTAADAGGAPLADRLAAVDDTEREALVLDLVRTEAAWVTGQPDLHAIVPDQAFQETGFDSLAAVQLRNRLTAATGLNLPATLVFDHPTPRDVAHHLVGRLAPAEADVSARVLSELDRIDAMLAAVSEDERHRNMVRRRLQAMASRLGTPAEGTAHPDEPAPTARIESASVDELFALIDTELSGPPTDDQTS</sequence>
<comment type="caution">
    <text evidence="14">The sequence shown here is derived from an EMBL/GenBank/DDBJ whole genome shotgun (WGS) entry which is preliminary data.</text>
</comment>
<comment type="cofactor">
    <cofactor evidence="1">
        <name>pantetheine 4'-phosphate</name>
        <dbReference type="ChEBI" id="CHEBI:47942"/>
    </cofactor>
</comment>
<dbReference type="Pfam" id="PF08659">
    <property type="entry name" value="KR"/>
    <property type="match status" value="1"/>
</dbReference>
<name>A0ABP9HYN0_9ACTN</name>
<dbReference type="InterPro" id="IPR057326">
    <property type="entry name" value="KR_dom"/>
</dbReference>
<feature type="active site" description="Proton acceptor; for dehydratase activity" evidence="9">
    <location>
        <position position="970"/>
    </location>
</feature>
<keyword evidence="5" id="KW-0808">Transferase</keyword>
<dbReference type="Pfam" id="PF00550">
    <property type="entry name" value="PP-binding"/>
    <property type="match status" value="1"/>
</dbReference>
<dbReference type="Pfam" id="PF21089">
    <property type="entry name" value="PKS_DH_N"/>
    <property type="match status" value="1"/>
</dbReference>
<evidence type="ECO:0000313" key="14">
    <source>
        <dbReference type="EMBL" id="GAA4982505.1"/>
    </source>
</evidence>
<dbReference type="SMART" id="SM00825">
    <property type="entry name" value="PKS_KS"/>
    <property type="match status" value="1"/>
</dbReference>
<dbReference type="InterPro" id="IPR020807">
    <property type="entry name" value="PKS_DH"/>
</dbReference>
<dbReference type="InterPro" id="IPR036299">
    <property type="entry name" value="Polyketide_synth_docking_sf"/>
</dbReference>
<dbReference type="SUPFAM" id="SSF55048">
    <property type="entry name" value="Probable ACP-binding domain of malonyl-CoA ACP transacylase"/>
    <property type="match status" value="1"/>
</dbReference>
<dbReference type="Gene3D" id="3.40.47.10">
    <property type="match status" value="1"/>
</dbReference>
<dbReference type="InterPro" id="IPR009081">
    <property type="entry name" value="PP-bd_ACP"/>
</dbReference>
<dbReference type="SMART" id="SM00822">
    <property type="entry name" value="PKS_KR"/>
    <property type="match status" value="1"/>
</dbReference>
<dbReference type="InterPro" id="IPR016035">
    <property type="entry name" value="Acyl_Trfase/lysoPLipase"/>
</dbReference>
<organism evidence="14 15">
    <name type="scientific">Streptomyces hyderabadensis</name>
    <dbReference type="NCBI Taxonomy" id="598549"/>
    <lineage>
        <taxon>Bacteria</taxon>
        <taxon>Bacillati</taxon>
        <taxon>Actinomycetota</taxon>
        <taxon>Actinomycetes</taxon>
        <taxon>Kitasatosporales</taxon>
        <taxon>Streptomycetaceae</taxon>
        <taxon>Streptomyces</taxon>
    </lineage>
</organism>
<evidence type="ECO:0000256" key="3">
    <source>
        <dbReference type="ARBA" id="ARBA00022450"/>
    </source>
</evidence>
<evidence type="ECO:0008006" key="16">
    <source>
        <dbReference type="Google" id="ProtNLM"/>
    </source>
</evidence>
<dbReference type="PROSITE" id="PS52004">
    <property type="entry name" value="KS3_2"/>
    <property type="match status" value="1"/>
</dbReference>
<feature type="region of interest" description="C-terminal hotdog fold" evidence="9">
    <location>
        <begin position="1068"/>
        <end position="1191"/>
    </location>
</feature>
<gene>
    <name evidence="14" type="ORF">GCM10023257_21370</name>
</gene>
<dbReference type="SUPFAM" id="SSF47336">
    <property type="entry name" value="ACP-like"/>
    <property type="match status" value="1"/>
</dbReference>
<evidence type="ECO:0000256" key="4">
    <source>
        <dbReference type="ARBA" id="ARBA00022553"/>
    </source>
</evidence>
<feature type="compositionally biased region" description="Basic and acidic residues" evidence="10">
    <location>
        <begin position="1074"/>
        <end position="1084"/>
    </location>
</feature>
<dbReference type="SUPFAM" id="SSF51735">
    <property type="entry name" value="NAD(P)-binding Rossmann-fold domains"/>
    <property type="match status" value="2"/>
</dbReference>
<dbReference type="InterPro" id="IPR036291">
    <property type="entry name" value="NAD(P)-bd_dom_sf"/>
</dbReference>
<keyword evidence="8" id="KW-0012">Acyltransferase</keyword>
<dbReference type="InterPro" id="IPR049900">
    <property type="entry name" value="PKS_mFAS_DH"/>
</dbReference>
<evidence type="ECO:0000256" key="7">
    <source>
        <dbReference type="ARBA" id="ARBA00023268"/>
    </source>
</evidence>
<evidence type="ECO:0000256" key="9">
    <source>
        <dbReference type="PROSITE-ProRule" id="PRU01363"/>
    </source>
</evidence>
<dbReference type="SMART" id="SM00827">
    <property type="entry name" value="PKS_AT"/>
    <property type="match status" value="1"/>
</dbReference>
<dbReference type="PROSITE" id="PS00606">
    <property type="entry name" value="KS3_1"/>
    <property type="match status" value="1"/>
</dbReference>
<dbReference type="PROSITE" id="PS00012">
    <property type="entry name" value="PHOSPHOPANTETHEINE"/>
    <property type="match status" value="1"/>
</dbReference>
<protein>
    <recommendedName>
        <fullName evidence="16">Type I polyketide synthase</fullName>
    </recommendedName>
</protein>
<dbReference type="SUPFAM" id="SSF53901">
    <property type="entry name" value="Thiolase-like"/>
    <property type="match status" value="1"/>
</dbReference>
<dbReference type="Gene3D" id="3.40.50.720">
    <property type="entry name" value="NAD(P)-binding Rossmann-like Domain"/>
    <property type="match status" value="1"/>
</dbReference>
<accession>A0ABP9HYN0</accession>
<dbReference type="SMART" id="SM01294">
    <property type="entry name" value="PKS_PP_betabranch"/>
    <property type="match status" value="1"/>
</dbReference>
<dbReference type="SUPFAM" id="SSF52151">
    <property type="entry name" value="FabD/lysophospholipase-like"/>
    <property type="match status" value="1"/>
</dbReference>
<dbReference type="InterPro" id="IPR014031">
    <property type="entry name" value="Ketoacyl_synth_C"/>
</dbReference>
<feature type="domain" description="PKS/mFAS DH" evidence="13">
    <location>
        <begin position="938"/>
        <end position="1191"/>
    </location>
</feature>
<dbReference type="Gene3D" id="3.40.366.10">
    <property type="entry name" value="Malonyl-Coenzyme A Acyl Carrier Protein, domain 2"/>
    <property type="match status" value="1"/>
</dbReference>
<evidence type="ECO:0000259" key="12">
    <source>
        <dbReference type="PROSITE" id="PS52004"/>
    </source>
</evidence>
<feature type="active site" description="Proton donor; for dehydratase activity" evidence="9">
    <location>
        <position position="1114"/>
    </location>
</feature>
<evidence type="ECO:0000256" key="10">
    <source>
        <dbReference type="SAM" id="MobiDB-lite"/>
    </source>
</evidence>
<keyword evidence="7" id="KW-0511">Multifunctional enzyme</keyword>
<dbReference type="InterPro" id="IPR015083">
    <property type="entry name" value="NorB/c/GfsB-D-like_docking"/>
</dbReference>
<feature type="region of interest" description="N-terminal hotdog fold" evidence="9">
    <location>
        <begin position="938"/>
        <end position="1056"/>
    </location>
</feature>
<proteinExistence type="predicted"/>
<evidence type="ECO:0000256" key="8">
    <source>
        <dbReference type="ARBA" id="ARBA00023315"/>
    </source>
</evidence>
<dbReference type="Pfam" id="PF08990">
    <property type="entry name" value="Docking"/>
    <property type="match status" value="1"/>
</dbReference>
<dbReference type="Pfam" id="PF14765">
    <property type="entry name" value="PS-DH"/>
    <property type="match status" value="1"/>
</dbReference>
<dbReference type="InterPro" id="IPR036736">
    <property type="entry name" value="ACP-like_sf"/>
</dbReference>
<keyword evidence="4" id="KW-0597">Phosphoprotein</keyword>
<dbReference type="Gene3D" id="3.30.70.3290">
    <property type="match status" value="1"/>
</dbReference>
<dbReference type="InterPro" id="IPR013968">
    <property type="entry name" value="PKS_KR"/>
</dbReference>
<evidence type="ECO:0000259" key="13">
    <source>
        <dbReference type="PROSITE" id="PS52019"/>
    </source>
</evidence>
<evidence type="ECO:0000256" key="6">
    <source>
        <dbReference type="ARBA" id="ARBA00023194"/>
    </source>
</evidence>
<keyword evidence="6" id="KW-0045">Antibiotic biosynthesis</keyword>
<dbReference type="InterPro" id="IPR014043">
    <property type="entry name" value="Acyl_transferase_dom"/>
</dbReference>
<comment type="pathway">
    <text evidence="2">Antibiotic biosynthesis.</text>
</comment>
<dbReference type="InterPro" id="IPR001227">
    <property type="entry name" value="Ac_transferase_dom_sf"/>
</dbReference>
<dbReference type="Pfam" id="PF00109">
    <property type="entry name" value="ketoacyl-synt"/>
    <property type="match status" value="1"/>
</dbReference>
<keyword evidence="3" id="KW-0596">Phosphopantetheine</keyword>
<feature type="domain" description="Carrier" evidence="11">
    <location>
        <begin position="1671"/>
        <end position="1746"/>
    </location>
</feature>
<dbReference type="InterPro" id="IPR020841">
    <property type="entry name" value="PKS_Beta-ketoAc_synthase_dom"/>
</dbReference>
<dbReference type="PROSITE" id="PS52019">
    <property type="entry name" value="PKS_MFAS_DH"/>
    <property type="match status" value="1"/>
</dbReference>
<dbReference type="Pfam" id="PF16197">
    <property type="entry name" value="KAsynt_C_assoc"/>
    <property type="match status" value="1"/>
</dbReference>
<dbReference type="InterPro" id="IPR018201">
    <property type="entry name" value="Ketoacyl_synth_AS"/>
</dbReference>
<dbReference type="Proteomes" id="UP001500610">
    <property type="component" value="Unassembled WGS sequence"/>
</dbReference>
<dbReference type="EMBL" id="BAABIV010000007">
    <property type="protein sequence ID" value="GAA4982505.1"/>
    <property type="molecule type" value="Genomic_DNA"/>
</dbReference>
<feature type="region of interest" description="Disordered" evidence="10">
    <location>
        <begin position="1060"/>
        <end position="1093"/>
    </location>
</feature>
<dbReference type="PANTHER" id="PTHR43775:SF51">
    <property type="entry name" value="INACTIVE PHENOLPHTHIOCEROL SYNTHESIS POLYKETIDE SYNTHASE TYPE I PKS1-RELATED"/>
    <property type="match status" value="1"/>
</dbReference>
<dbReference type="SMART" id="SM00823">
    <property type="entry name" value="PKS_PP"/>
    <property type="match status" value="1"/>
</dbReference>
<dbReference type="CDD" id="cd08956">
    <property type="entry name" value="KR_3_FAS_SDR_x"/>
    <property type="match status" value="1"/>
</dbReference>
<dbReference type="InterPro" id="IPR020806">
    <property type="entry name" value="PKS_PP-bd"/>
</dbReference>
<feature type="region of interest" description="Disordered" evidence="10">
    <location>
        <begin position="1791"/>
        <end position="1811"/>
    </location>
</feature>
<dbReference type="InterPro" id="IPR016039">
    <property type="entry name" value="Thiolase-like"/>
</dbReference>
<dbReference type="PROSITE" id="PS50075">
    <property type="entry name" value="CARRIER"/>
    <property type="match status" value="1"/>
</dbReference>
<dbReference type="InterPro" id="IPR016036">
    <property type="entry name" value="Malonyl_transacylase_ACP-bd"/>
</dbReference>
<evidence type="ECO:0000313" key="15">
    <source>
        <dbReference type="Proteomes" id="UP001500610"/>
    </source>
</evidence>
<dbReference type="Gene3D" id="3.10.129.110">
    <property type="entry name" value="Polyketide synthase dehydratase"/>
    <property type="match status" value="2"/>
</dbReference>
<reference evidence="15" key="1">
    <citation type="journal article" date="2019" name="Int. J. Syst. Evol. Microbiol.">
        <title>The Global Catalogue of Microorganisms (GCM) 10K type strain sequencing project: providing services to taxonomists for standard genome sequencing and annotation.</title>
        <authorList>
            <consortium name="The Broad Institute Genomics Platform"/>
            <consortium name="The Broad Institute Genome Sequencing Center for Infectious Disease"/>
            <person name="Wu L."/>
            <person name="Ma J."/>
        </authorList>
    </citation>
    <scope>NUCLEOTIDE SEQUENCE [LARGE SCALE GENOMIC DNA]</scope>
    <source>
        <strain evidence="15">JCM 17657</strain>
    </source>
</reference>
<dbReference type="InterPro" id="IPR049552">
    <property type="entry name" value="PKS_DH_N"/>
</dbReference>
<dbReference type="InterPro" id="IPR006162">
    <property type="entry name" value="Ppantetheine_attach_site"/>
</dbReference>
<dbReference type="InterPro" id="IPR032821">
    <property type="entry name" value="PKS_assoc"/>
</dbReference>
<dbReference type="InterPro" id="IPR042104">
    <property type="entry name" value="PKS_dehydratase_sf"/>
</dbReference>
<dbReference type="InterPro" id="IPR049551">
    <property type="entry name" value="PKS_DH_C"/>
</dbReference>
<keyword evidence="15" id="KW-1185">Reference proteome</keyword>
<evidence type="ECO:0000256" key="1">
    <source>
        <dbReference type="ARBA" id="ARBA00001957"/>
    </source>
</evidence>
<dbReference type="InterPro" id="IPR050091">
    <property type="entry name" value="PKS_NRPS_Biosynth_Enz"/>
</dbReference>
<dbReference type="CDD" id="cd00833">
    <property type="entry name" value="PKS"/>
    <property type="match status" value="1"/>
</dbReference>
<dbReference type="Pfam" id="PF00698">
    <property type="entry name" value="Acyl_transf_1"/>
    <property type="match status" value="1"/>
</dbReference>